<evidence type="ECO:0000256" key="6">
    <source>
        <dbReference type="SAM" id="Phobius"/>
    </source>
</evidence>
<feature type="domain" description="Protein kinase" evidence="7">
    <location>
        <begin position="8"/>
        <end position="280"/>
    </location>
</feature>
<dbReference type="GO" id="GO:0005524">
    <property type="term" value="F:ATP binding"/>
    <property type="evidence" value="ECO:0007669"/>
    <property type="project" value="UniProtKB-KW"/>
</dbReference>
<keyword evidence="4" id="KW-0418">Kinase</keyword>
<dbReference type="GO" id="GO:0004674">
    <property type="term" value="F:protein serine/threonine kinase activity"/>
    <property type="evidence" value="ECO:0007669"/>
    <property type="project" value="UniProtKB-KW"/>
</dbReference>
<dbReference type="EMBL" id="QXFU01002614">
    <property type="protein sequence ID" value="KAE8983602.1"/>
    <property type="molecule type" value="Genomic_DNA"/>
</dbReference>
<evidence type="ECO:0000313" key="10">
    <source>
        <dbReference type="Proteomes" id="UP000434957"/>
    </source>
</evidence>
<dbReference type="PANTHER" id="PTHR24345:SF91">
    <property type="entry name" value="SERINE_THREONINE-PROTEIN KINASE PLK4"/>
    <property type="match status" value="1"/>
</dbReference>
<evidence type="ECO:0000313" key="11">
    <source>
        <dbReference type="Proteomes" id="UP000435112"/>
    </source>
</evidence>
<dbReference type="FunFam" id="1.10.510.10:FF:000753">
    <property type="entry name" value="CAMK/CAMKL protein kinase"/>
    <property type="match status" value="1"/>
</dbReference>
<dbReference type="GO" id="GO:0005634">
    <property type="term" value="C:nucleus"/>
    <property type="evidence" value="ECO:0007669"/>
    <property type="project" value="TreeGrafter"/>
</dbReference>
<evidence type="ECO:0000256" key="5">
    <source>
        <dbReference type="ARBA" id="ARBA00022840"/>
    </source>
</evidence>
<dbReference type="InterPro" id="IPR011009">
    <property type="entry name" value="Kinase-like_dom_sf"/>
</dbReference>
<protein>
    <recommendedName>
        <fullName evidence="7">Protein kinase domain-containing protein</fullName>
    </recommendedName>
</protein>
<dbReference type="Pfam" id="PF00069">
    <property type="entry name" value="Pkinase"/>
    <property type="match status" value="1"/>
</dbReference>
<keyword evidence="6" id="KW-0812">Transmembrane</keyword>
<dbReference type="Gene3D" id="1.10.510.10">
    <property type="entry name" value="Transferase(Phosphotransferase) domain 1"/>
    <property type="match status" value="1"/>
</dbReference>
<proteinExistence type="predicted"/>
<keyword evidence="2" id="KW-0808">Transferase</keyword>
<evidence type="ECO:0000256" key="4">
    <source>
        <dbReference type="ARBA" id="ARBA00022777"/>
    </source>
</evidence>
<keyword evidence="10" id="KW-1185">Reference proteome</keyword>
<evidence type="ECO:0000313" key="9">
    <source>
        <dbReference type="EMBL" id="KAE9295613.1"/>
    </source>
</evidence>
<dbReference type="PANTHER" id="PTHR24345">
    <property type="entry name" value="SERINE/THREONINE-PROTEIN KINASE PLK"/>
    <property type="match status" value="1"/>
</dbReference>
<reference evidence="8 11" key="1">
    <citation type="submission" date="2018-09" db="EMBL/GenBank/DDBJ databases">
        <title>Genomic investigation of the strawberry pathogen Phytophthora fragariae indicates pathogenicity is determined by transcriptional variation in three key races.</title>
        <authorList>
            <person name="Adams T.M."/>
            <person name="Armitage A.D."/>
            <person name="Sobczyk M.K."/>
            <person name="Bates H.J."/>
            <person name="Dunwell J.M."/>
            <person name="Nellist C.F."/>
            <person name="Harrison R.J."/>
        </authorList>
    </citation>
    <scope>NUCLEOTIDE SEQUENCE [LARGE SCALE GENOMIC DNA]</scope>
    <source>
        <strain evidence="8 11">SCRP324</strain>
        <strain evidence="9 10">SCRP333</strain>
    </source>
</reference>
<dbReference type="Proteomes" id="UP000434957">
    <property type="component" value="Unassembled WGS sequence"/>
</dbReference>
<comment type="caution">
    <text evidence="8">The sequence shown here is derived from an EMBL/GenBank/DDBJ whole genome shotgun (WGS) entry which is preliminary data.</text>
</comment>
<keyword evidence="6" id="KW-1133">Transmembrane helix</keyword>
<dbReference type="PROSITE" id="PS50011">
    <property type="entry name" value="PROTEIN_KINASE_DOM"/>
    <property type="match status" value="1"/>
</dbReference>
<sequence>MPVIHDRYRVIRELSSTLYGWVFVCEDTLASISSVVVKQVSLERMTTISLSTSSNDRLPDNPIIEREVGSLVRSAGGHPNLVQYEDSFVEQQTLYLVMEFCADGDLHNYLSSHIRQRMTCLNALGVLSQVASGLAFMHELGIAHRDISLENIMLHRGRCKLGDFGLATRARYVGGRLVGKNYYMAPEIVAGDMYDPKSADIWSLGIVLFVLLTGSPLVSLASMTVKSFRVLKQRGVIPVLHSWGMVASMPPSALHLVSGMLEIDPRKRLTITQVVEHEALTQYLGDYTEAM</sequence>
<dbReference type="EMBL" id="QXFT01002611">
    <property type="protein sequence ID" value="KAE9295613.1"/>
    <property type="molecule type" value="Genomic_DNA"/>
</dbReference>
<evidence type="ECO:0000256" key="2">
    <source>
        <dbReference type="ARBA" id="ARBA00022679"/>
    </source>
</evidence>
<gene>
    <name evidence="8" type="ORF">PR002_g23206</name>
    <name evidence="9" type="ORF">PR003_g23966</name>
</gene>
<evidence type="ECO:0000256" key="3">
    <source>
        <dbReference type="ARBA" id="ARBA00022741"/>
    </source>
</evidence>
<keyword evidence="1" id="KW-0723">Serine/threonine-protein kinase</keyword>
<name>A0A6A3IPF1_9STRA</name>
<dbReference type="AlphaFoldDB" id="A0A6A3IPF1"/>
<keyword evidence="5" id="KW-0067">ATP-binding</keyword>
<evidence type="ECO:0000259" key="7">
    <source>
        <dbReference type="PROSITE" id="PS50011"/>
    </source>
</evidence>
<organism evidence="8 11">
    <name type="scientific">Phytophthora rubi</name>
    <dbReference type="NCBI Taxonomy" id="129364"/>
    <lineage>
        <taxon>Eukaryota</taxon>
        <taxon>Sar</taxon>
        <taxon>Stramenopiles</taxon>
        <taxon>Oomycota</taxon>
        <taxon>Peronosporomycetes</taxon>
        <taxon>Peronosporales</taxon>
        <taxon>Peronosporaceae</taxon>
        <taxon>Phytophthora</taxon>
    </lineage>
</organism>
<dbReference type="SUPFAM" id="SSF56112">
    <property type="entry name" value="Protein kinase-like (PK-like)"/>
    <property type="match status" value="1"/>
</dbReference>
<dbReference type="OrthoDB" id="541276at2759"/>
<evidence type="ECO:0000256" key="1">
    <source>
        <dbReference type="ARBA" id="ARBA00022527"/>
    </source>
</evidence>
<dbReference type="InterPro" id="IPR000719">
    <property type="entry name" value="Prot_kinase_dom"/>
</dbReference>
<keyword evidence="6" id="KW-0472">Membrane</keyword>
<evidence type="ECO:0000313" key="8">
    <source>
        <dbReference type="EMBL" id="KAE8983602.1"/>
    </source>
</evidence>
<accession>A0A6A3IPF1</accession>
<feature type="transmembrane region" description="Helical" evidence="6">
    <location>
        <begin position="201"/>
        <end position="225"/>
    </location>
</feature>
<dbReference type="Proteomes" id="UP000435112">
    <property type="component" value="Unassembled WGS sequence"/>
</dbReference>
<keyword evidence="3" id="KW-0547">Nucleotide-binding</keyword>